<proteinExistence type="inferred from homology"/>
<protein>
    <submittedName>
        <fullName evidence="4">Aromatic compound catabolic protein</fullName>
    </submittedName>
</protein>
<dbReference type="Proteomes" id="UP001143486">
    <property type="component" value="Unassembled WGS sequence"/>
</dbReference>
<dbReference type="PANTHER" id="PTHR21660:SF1">
    <property type="entry name" value="ACYL-COENZYME A THIOESTERASE 13"/>
    <property type="match status" value="1"/>
</dbReference>
<gene>
    <name evidence="4" type="ORF">GCM10017621_27500</name>
</gene>
<dbReference type="EMBL" id="BSFE01000009">
    <property type="protein sequence ID" value="GLK53242.1"/>
    <property type="molecule type" value="Genomic_DNA"/>
</dbReference>
<evidence type="ECO:0000256" key="1">
    <source>
        <dbReference type="ARBA" id="ARBA00008324"/>
    </source>
</evidence>
<name>A0A9W6IPG5_9PROT</name>
<dbReference type="InterPro" id="IPR039298">
    <property type="entry name" value="ACOT13"/>
</dbReference>
<evidence type="ECO:0000313" key="5">
    <source>
        <dbReference type="Proteomes" id="UP001143486"/>
    </source>
</evidence>
<dbReference type="AlphaFoldDB" id="A0A9W6IPG5"/>
<dbReference type="GO" id="GO:0047617">
    <property type="term" value="F:fatty acyl-CoA hydrolase activity"/>
    <property type="evidence" value="ECO:0007669"/>
    <property type="project" value="InterPro"/>
</dbReference>
<comment type="similarity">
    <text evidence="1">Belongs to the thioesterase PaaI family.</text>
</comment>
<evidence type="ECO:0000259" key="3">
    <source>
        <dbReference type="Pfam" id="PF03061"/>
    </source>
</evidence>
<organism evidence="4 5">
    <name type="scientific">Maricaulis virginensis</name>
    <dbReference type="NCBI Taxonomy" id="144022"/>
    <lineage>
        <taxon>Bacteria</taxon>
        <taxon>Pseudomonadati</taxon>
        <taxon>Pseudomonadota</taxon>
        <taxon>Alphaproteobacteria</taxon>
        <taxon>Maricaulales</taxon>
        <taxon>Maricaulaceae</taxon>
        <taxon>Maricaulis</taxon>
    </lineage>
</organism>
<dbReference type="Gene3D" id="3.10.129.10">
    <property type="entry name" value="Hotdog Thioesterase"/>
    <property type="match status" value="1"/>
</dbReference>
<dbReference type="NCBIfam" id="TIGR00369">
    <property type="entry name" value="unchar_dom_1"/>
    <property type="match status" value="1"/>
</dbReference>
<reference evidence="4" key="1">
    <citation type="journal article" date="2014" name="Int. J. Syst. Evol. Microbiol.">
        <title>Complete genome sequence of Corynebacterium casei LMG S-19264T (=DSM 44701T), isolated from a smear-ripened cheese.</title>
        <authorList>
            <consortium name="US DOE Joint Genome Institute (JGI-PGF)"/>
            <person name="Walter F."/>
            <person name="Albersmeier A."/>
            <person name="Kalinowski J."/>
            <person name="Ruckert C."/>
        </authorList>
    </citation>
    <scope>NUCLEOTIDE SEQUENCE</scope>
    <source>
        <strain evidence="4">VKM B-1513</strain>
    </source>
</reference>
<dbReference type="InterPro" id="IPR003736">
    <property type="entry name" value="PAAI_dom"/>
</dbReference>
<dbReference type="PANTHER" id="PTHR21660">
    <property type="entry name" value="THIOESTERASE SUPERFAMILY MEMBER-RELATED"/>
    <property type="match status" value="1"/>
</dbReference>
<dbReference type="CDD" id="cd03443">
    <property type="entry name" value="PaaI_thioesterase"/>
    <property type="match status" value="1"/>
</dbReference>
<comment type="caution">
    <text evidence="4">The sequence shown here is derived from an EMBL/GenBank/DDBJ whole genome shotgun (WGS) entry which is preliminary data.</text>
</comment>
<sequence length="151" mass="15934">MSLDLAIRNGLDGAEILRRWIDEGLAPGFAGLLGFQVVEFGEGTVRLECPVSARHANLMAGVHGGVMAGLADAATGCALLSLVGPDEQFATTDLQIRYLRAAPLDAGPLAVEARIVHKGRRMAVAECEMTTGEGRVHARASASMMITPRPR</sequence>
<accession>A0A9W6IPG5</accession>
<evidence type="ECO:0000256" key="2">
    <source>
        <dbReference type="ARBA" id="ARBA00022801"/>
    </source>
</evidence>
<keyword evidence="2" id="KW-0378">Hydrolase</keyword>
<dbReference type="InterPro" id="IPR006683">
    <property type="entry name" value="Thioestr_dom"/>
</dbReference>
<keyword evidence="5" id="KW-1185">Reference proteome</keyword>
<dbReference type="InterPro" id="IPR029069">
    <property type="entry name" value="HotDog_dom_sf"/>
</dbReference>
<evidence type="ECO:0000313" key="4">
    <source>
        <dbReference type="EMBL" id="GLK53242.1"/>
    </source>
</evidence>
<feature type="domain" description="Thioesterase" evidence="3">
    <location>
        <begin position="62"/>
        <end position="136"/>
    </location>
</feature>
<reference evidence="4" key="2">
    <citation type="submission" date="2023-01" db="EMBL/GenBank/DDBJ databases">
        <authorList>
            <person name="Sun Q."/>
            <person name="Evtushenko L."/>
        </authorList>
    </citation>
    <scope>NUCLEOTIDE SEQUENCE</scope>
    <source>
        <strain evidence="4">VKM B-1513</strain>
    </source>
</reference>
<dbReference type="SUPFAM" id="SSF54637">
    <property type="entry name" value="Thioesterase/thiol ester dehydrase-isomerase"/>
    <property type="match status" value="1"/>
</dbReference>
<dbReference type="RefSeq" id="WP_271187596.1">
    <property type="nucleotide sequence ID" value="NZ_BSFE01000009.1"/>
</dbReference>
<dbReference type="Pfam" id="PF03061">
    <property type="entry name" value="4HBT"/>
    <property type="match status" value="1"/>
</dbReference>